<dbReference type="EMBL" id="JBEPLW010000004">
    <property type="protein sequence ID" value="MET3575147.1"/>
    <property type="molecule type" value="Genomic_DNA"/>
</dbReference>
<comment type="caution">
    <text evidence="1">The sequence shown here is derived from an EMBL/GenBank/DDBJ whole genome shotgun (WGS) entry which is preliminary data.</text>
</comment>
<gene>
    <name evidence="1" type="ORF">ABID49_001031</name>
</gene>
<accession>A0ABV2GA71</accession>
<name>A0ABV2GA71_9BACL</name>
<dbReference type="RefSeq" id="WP_354196030.1">
    <property type="nucleotide sequence ID" value="NZ_JBEPLW010000004.1"/>
</dbReference>
<dbReference type="Pfam" id="PF10673">
    <property type="entry name" value="DUF2487"/>
    <property type="match status" value="1"/>
</dbReference>
<evidence type="ECO:0000313" key="2">
    <source>
        <dbReference type="Proteomes" id="UP001549099"/>
    </source>
</evidence>
<evidence type="ECO:0000313" key="1">
    <source>
        <dbReference type="EMBL" id="MET3575147.1"/>
    </source>
</evidence>
<reference evidence="1 2" key="1">
    <citation type="submission" date="2024-06" db="EMBL/GenBank/DDBJ databases">
        <title>Genomic Encyclopedia of Type Strains, Phase IV (KMG-IV): sequencing the most valuable type-strain genomes for metagenomic binning, comparative biology and taxonomic classification.</title>
        <authorList>
            <person name="Goeker M."/>
        </authorList>
    </citation>
    <scope>NUCLEOTIDE SEQUENCE [LARGE SCALE GENOMIC DNA]</scope>
    <source>
        <strain evidence="1 2">DSM 26128</strain>
    </source>
</reference>
<dbReference type="InterPro" id="IPR019615">
    <property type="entry name" value="DUF2487"/>
</dbReference>
<sequence>MNWTAKDMDLYLQQSEYIDTAIIPLVGLGSSGADMKQSASATEFLLNLTAFLEHQFKGRVMLLPPFTYLDKSDKARLAAEWKESLGDMPFRHVFYLTTDPSWSRDEIVEGAIWIPSVPLEHMDKKLKQSVLEDQVRQIIPVLTAKWTGADAAR</sequence>
<organism evidence="1 2">
    <name type="scientific">Bhargavaea ullalensis</name>
    <dbReference type="NCBI Taxonomy" id="1265685"/>
    <lineage>
        <taxon>Bacteria</taxon>
        <taxon>Bacillati</taxon>
        <taxon>Bacillota</taxon>
        <taxon>Bacilli</taxon>
        <taxon>Bacillales</taxon>
        <taxon>Caryophanaceae</taxon>
        <taxon>Bhargavaea</taxon>
    </lineage>
</organism>
<protein>
    <recommendedName>
        <fullName evidence="3">DUF2487 domain-containing protein</fullName>
    </recommendedName>
</protein>
<proteinExistence type="predicted"/>
<evidence type="ECO:0008006" key="3">
    <source>
        <dbReference type="Google" id="ProtNLM"/>
    </source>
</evidence>
<dbReference type="Proteomes" id="UP001549099">
    <property type="component" value="Unassembled WGS sequence"/>
</dbReference>
<keyword evidence="2" id="KW-1185">Reference proteome</keyword>